<organism evidence="12 13">
    <name type="scientific">Phormidium pseudopriestleyi FRX01</name>
    <dbReference type="NCBI Taxonomy" id="1759528"/>
    <lineage>
        <taxon>Bacteria</taxon>
        <taxon>Bacillati</taxon>
        <taxon>Cyanobacteriota</taxon>
        <taxon>Cyanophyceae</taxon>
        <taxon>Oscillatoriophycideae</taxon>
        <taxon>Oscillatoriales</taxon>
        <taxon>Oscillatoriaceae</taxon>
        <taxon>Phormidium</taxon>
    </lineage>
</organism>
<evidence type="ECO:0000256" key="9">
    <source>
        <dbReference type="ARBA" id="ARBA00025049"/>
    </source>
</evidence>
<sequence length="176" mass="19373">MTTSIEVNSVQSAKSTPSKTESTPPNGTGTALKTTFTLEEVQQLLPHRYPFALVDRIIDYVPGKRAVGIKNVTFNEPHFQGHFPGRPIMPGVLIVEAMAQVGGVVLTQFPGMEGSLFLFAGIDKVRFRRQVIPGDQLVMTAEILRVSQRRIAKMHARAEVDGQLVTEGELLFSRVD</sequence>
<evidence type="ECO:0000256" key="11">
    <source>
        <dbReference type="SAM" id="MobiDB-lite"/>
    </source>
</evidence>
<dbReference type="PANTHER" id="PTHR30272">
    <property type="entry name" value="3-HYDROXYACYL-[ACYL-CARRIER-PROTEIN] DEHYDRATASE"/>
    <property type="match status" value="1"/>
</dbReference>
<evidence type="ECO:0000256" key="8">
    <source>
        <dbReference type="ARBA" id="ARBA00023239"/>
    </source>
</evidence>
<evidence type="ECO:0000313" key="13">
    <source>
        <dbReference type="Proteomes" id="UP000664844"/>
    </source>
</evidence>
<dbReference type="InterPro" id="IPR013114">
    <property type="entry name" value="FabA_FabZ"/>
</dbReference>
<accession>A0ABS3FN13</accession>
<evidence type="ECO:0000256" key="4">
    <source>
        <dbReference type="ARBA" id="ARBA00022490"/>
    </source>
</evidence>
<feature type="active site" evidence="10">
    <location>
        <position position="82"/>
    </location>
</feature>
<dbReference type="HAMAP" id="MF_00406">
    <property type="entry name" value="FabZ"/>
    <property type="match status" value="1"/>
</dbReference>
<keyword evidence="6 10" id="KW-0441">Lipid A biosynthesis</keyword>
<reference evidence="12 13" key="1">
    <citation type="submission" date="2021-03" db="EMBL/GenBank/DDBJ databases">
        <title>Metabolic Capacity of the Antarctic Cyanobacterium Phormidium pseudopriestleyi that Sustains Oxygenic Photosynthesis in the Presence of Hydrogen Sulfide.</title>
        <authorList>
            <person name="Lumian J.E."/>
            <person name="Jungblut A.D."/>
            <person name="Dillon M.L."/>
            <person name="Hawes I."/>
            <person name="Doran P.T."/>
            <person name="Mackey T.J."/>
            <person name="Dick G.J."/>
            <person name="Grettenberger C.L."/>
            <person name="Sumner D.Y."/>
        </authorList>
    </citation>
    <scope>NUCLEOTIDE SEQUENCE [LARGE SCALE GENOMIC DNA]</scope>
    <source>
        <strain evidence="12 13">FRX01</strain>
    </source>
</reference>
<dbReference type="EMBL" id="JAFLQW010000134">
    <property type="protein sequence ID" value="MBO0348501.1"/>
    <property type="molecule type" value="Genomic_DNA"/>
</dbReference>
<evidence type="ECO:0000256" key="7">
    <source>
        <dbReference type="ARBA" id="ARBA00023098"/>
    </source>
</evidence>
<evidence type="ECO:0000256" key="5">
    <source>
        <dbReference type="ARBA" id="ARBA00022516"/>
    </source>
</evidence>
<dbReference type="SUPFAM" id="SSF54637">
    <property type="entry name" value="Thioesterase/thiol ester dehydrase-isomerase"/>
    <property type="match status" value="1"/>
</dbReference>
<dbReference type="NCBIfam" id="TIGR01750">
    <property type="entry name" value="fabZ"/>
    <property type="match status" value="1"/>
</dbReference>
<evidence type="ECO:0000256" key="6">
    <source>
        <dbReference type="ARBA" id="ARBA00022556"/>
    </source>
</evidence>
<dbReference type="Proteomes" id="UP000664844">
    <property type="component" value="Unassembled WGS sequence"/>
</dbReference>
<keyword evidence="5 10" id="KW-0444">Lipid biosynthesis</keyword>
<keyword evidence="8 10" id="KW-0456">Lyase</keyword>
<evidence type="ECO:0000256" key="2">
    <source>
        <dbReference type="ARBA" id="ARBA00004496"/>
    </source>
</evidence>
<keyword evidence="7 10" id="KW-0443">Lipid metabolism</keyword>
<dbReference type="GO" id="GO:0019171">
    <property type="term" value="F:(3R)-hydroxyacyl-[acyl-carrier-protein] dehydratase activity"/>
    <property type="evidence" value="ECO:0007669"/>
    <property type="project" value="UniProtKB-EC"/>
</dbReference>
<dbReference type="Gene3D" id="3.10.129.10">
    <property type="entry name" value="Hotdog Thioesterase"/>
    <property type="match status" value="1"/>
</dbReference>
<evidence type="ECO:0000256" key="3">
    <source>
        <dbReference type="ARBA" id="ARBA00009174"/>
    </source>
</evidence>
<proteinExistence type="inferred from homology"/>
<evidence type="ECO:0000256" key="1">
    <source>
        <dbReference type="ARBA" id="ARBA00001055"/>
    </source>
</evidence>
<dbReference type="NCBIfam" id="NF000582">
    <property type="entry name" value="PRK00006.1"/>
    <property type="match status" value="1"/>
</dbReference>
<dbReference type="RefSeq" id="WP_207087049.1">
    <property type="nucleotide sequence ID" value="NZ_JAFLQW010000134.1"/>
</dbReference>
<dbReference type="InterPro" id="IPR029069">
    <property type="entry name" value="HotDog_dom_sf"/>
</dbReference>
<comment type="subcellular location">
    <subcellularLocation>
        <location evidence="2 10">Cytoplasm</location>
    </subcellularLocation>
</comment>
<dbReference type="InterPro" id="IPR010084">
    <property type="entry name" value="FabZ"/>
</dbReference>
<keyword evidence="4 10" id="KW-0963">Cytoplasm</keyword>
<dbReference type="Pfam" id="PF07977">
    <property type="entry name" value="FabA"/>
    <property type="match status" value="1"/>
</dbReference>
<feature type="region of interest" description="Disordered" evidence="11">
    <location>
        <begin position="1"/>
        <end position="31"/>
    </location>
</feature>
<evidence type="ECO:0000313" key="12">
    <source>
        <dbReference type="EMBL" id="MBO0348501.1"/>
    </source>
</evidence>
<comment type="function">
    <text evidence="9 10">Involved in unsaturated fatty acids biosynthesis. Catalyzes the dehydration of short chain beta-hydroxyacyl-ACPs and long chain saturated and unsaturated beta-hydroxyacyl-ACPs.</text>
</comment>
<gene>
    <name evidence="10 12" type="primary">fabZ</name>
    <name evidence="12" type="ORF">J0895_05150</name>
</gene>
<protein>
    <recommendedName>
        <fullName evidence="10">3-hydroxyacyl-[acyl-carrier-protein] dehydratase FabZ</fullName>
        <ecNumber evidence="10">4.2.1.59</ecNumber>
    </recommendedName>
    <alternativeName>
        <fullName evidence="10">(3R)-hydroxymyristoyl-[acyl-carrier-protein] dehydratase</fullName>
        <shortName evidence="10">(3R)-hydroxymyristoyl-ACP dehydrase</shortName>
    </alternativeName>
    <alternativeName>
        <fullName evidence="10">Beta-hydroxyacyl-ACP dehydratase</fullName>
    </alternativeName>
</protein>
<keyword evidence="13" id="KW-1185">Reference proteome</keyword>
<dbReference type="CDD" id="cd01288">
    <property type="entry name" value="FabZ"/>
    <property type="match status" value="1"/>
</dbReference>
<comment type="similarity">
    <text evidence="3 10">Belongs to the thioester dehydratase family. FabZ subfamily.</text>
</comment>
<comment type="caution">
    <text evidence="12">The sequence shown here is derived from an EMBL/GenBank/DDBJ whole genome shotgun (WGS) entry which is preliminary data.</text>
</comment>
<dbReference type="EC" id="4.2.1.59" evidence="10"/>
<evidence type="ECO:0000256" key="10">
    <source>
        <dbReference type="HAMAP-Rule" id="MF_00406"/>
    </source>
</evidence>
<comment type="catalytic activity">
    <reaction evidence="1 10">
        <text>a (3R)-hydroxyacyl-[ACP] = a (2E)-enoyl-[ACP] + H2O</text>
        <dbReference type="Rhea" id="RHEA:13097"/>
        <dbReference type="Rhea" id="RHEA-COMP:9925"/>
        <dbReference type="Rhea" id="RHEA-COMP:9945"/>
        <dbReference type="ChEBI" id="CHEBI:15377"/>
        <dbReference type="ChEBI" id="CHEBI:78784"/>
        <dbReference type="ChEBI" id="CHEBI:78827"/>
        <dbReference type="EC" id="4.2.1.59"/>
    </reaction>
</comment>
<dbReference type="PANTHER" id="PTHR30272:SF1">
    <property type="entry name" value="3-HYDROXYACYL-[ACYL-CARRIER-PROTEIN] DEHYDRATASE"/>
    <property type="match status" value="1"/>
</dbReference>
<name>A0ABS3FN13_9CYAN</name>